<dbReference type="EMBL" id="VSRR010099544">
    <property type="protein sequence ID" value="MPC94691.1"/>
    <property type="molecule type" value="Genomic_DNA"/>
</dbReference>
<name>A0A5B7J9Z7_PORTR</name>
<feature type="region of interest" description="Disordered" evidence="1">
    <location>
        <begin position="1"/>
        <end position="43"/>
    </location>
</feature>
<protein>
    <submittedName>
        <fullName evidence="2">Uncharacterized protein</fullName>
    </submittedName>
</protein>
<organism evidence="2 3">
    <name type="scientific">Portunus trituberculatus</name>
    <name type="common">Swimming crab</name>
    <name type="synonym">Neptunus trituberculatus</name>
    <dbReference type="NCBI Taxonomy" id="210409"/>
    <lineage>
        <taxon>Eukaryota</taxon>
        <taxon>Metazoa</taxon>
        <taxon>Ecdysozoa</taxon>
        <taxon>Arthropoda</taxon>
        <taxon>Crustacea</taxon>
        <taxon>Multicrustacea</taxon>
        <taxon>Malacostraca</taxon>
        <taxon>Eumalacostraca</taxon>
        <taxon>Eucarida</taxon>
        <taxon>Decapoda</taxon>
        <taxon>Pleocyemata</taxon>
        <taxon>Brachyura</taxon>
        <taxon>Eubrachyura</taxon>
        <taxon>Portunoidea</taxon>
        <taxon>Portunidae</taxon>
        <taxon>Portuninae</taxon>
        <taxon>Portunus</taxon>
    </lineage>
</organism>
<sequence length="66" mass="7507">MEEHEGFTRHIQPQSPQSVAWEYETRNNPSSQTALSFPGQDGTTEARSQCLVYHLTPSRLISCWGQ</sequence>
<evidence type="ECO:0000313" key="3">
    <source>
        <dbReference type="Proteomes" id="UP000324222"/>
    </source>
</evidence>
<evidence type="ECO:0000313" key="2">
    <source>
        <dbReference type="EMBL" id="MPC94691.1"/>
    </source>
</evidence>
<dbReference type="Proteomes" id="UP000324222">
    <property type="component" value="Unassembled WGS sequence"/>
</dbReference>
<accession>A0A5B7J9Z7</accession>
<dbReference type="AlphaFoldDB" id="A0A5B7J9Z7"/>
<keyword evidence="3" id="KW-1185">Reference proteome</keyword>
<comment type="caution">
    <text evidence="2">The sequence shown here is derived from an EMBL/GenBank/DDBJ whole genome shotgun (WGS) entry which is preliminary data.</text>
</comment>
<proteinExistence type="predicted"/>
<gene>
    <name evidence="2" type="ORF">E2C01_089871</name>
</gene>
<evidence type="ECO:0000256" key="1">
    <source>
        <dbReference type="SAM" id="MobiDB-lite"/>
    </source>
</evidence>
<feature type="compositionally biased region" description="Polar residues" evidence="1">
    <location>
        <begin position="26"/>
        <end position="43"/>
    </location>
</feature>
<reference evidence="2 3" key="1">
    <citation type="submission" date="2019-05" db="EMBL/GenBank/DDBJ databases">
        <title>Another draft genome of Portunus trituberculatus and its Hox gene families provides insights of decapod evolution.</title>
        <authorList>
            <person name="Jeong J.-H."/>
            <person name="Song I."/>
            <person name="Kim S."/>
            <person name="Choi T."/>
            <person name="Kim D."/>
            <person name="Ryu S."/>
            <person name="Kim W."/>
        </authorList>
    </citation>
    <scope>NUCLEOTIDE SEQUENCE [LARGE SCALE GENOMIC DNA]</scope>
    <source>
        <tissue evidence="2">Muscle</tissue>
    </source>
</reference>